<dbReference type="AlphaFoldDB" id="A0A084VAB7"/>
<evidence type="ECO:0000313" key="2">
    <source>
        <dbReference type="EnsemblMetazoa" id="ASIC000595-PA"/>
    </source>
</evidence>
<protein>
    <submittedName>
        <fullName evidence="1 2">Histidine kinase</fullName>
    </submittedName>
</protein>
<proteinExistence type="predicted"/>
<dbReference type="EMBL" id="ATLV01003057">
    <property type="status" value="NOT_ANNOTATED_CDS"/>
    <property type="molecule type" value="Genomic_DNA"/>
</dbReference>
<dbReference type="VEuPathDB" id="VectorBase:ASIC000595"/>
<evidence type="ECO:0000313" key="1">
    <source>
        <dbReference type="EMBL" id="KFB34911.1"/>
    </source>
</evidence>
<gene>
    <name evidence="1" type="ORF">ZHAS_00000595</name>
</gene>
<keyword evidence="1" id="KW-0418">Kinase</keyword>
<dbReference type="EnsemblMetazoa" id="ASIC000595-RA">
    <property type="protein sequence ID" value="ASIC000595-PA"/>
    <property type="gene ID" value="ASIC000595"/>
</dbReference>
<reference evidence="2" key="2">
    <citation type="submission" date="2020-05" db="UniProtKB">
        <authorList>
            <consortium name="EnsemblMetazoa"/>
        </authorList>
    </citation>
    <scope>IDENTIFICATION</scope>
</reference>
<keyword evidence="1" id="KW-0808">Transferase</keyword>
<evidence type="ECO:0000313" key="3">
    <source>
        <dbReference type="Proteomes" id="UP000030765"/>
    </source>
</evidence>
<dbReference type="EMBL" id="KE524109">
    <property type="protein sequence ID" value="KFB34911.1"/>
    <property type="molecule type" value="Genomic_DNA"/>
</dbReference>
<dbReference type="GO" id="GO:0016301">
    <property type="term" value="F:kinase activity"/>
    <property type="evidence" value="ECO:0007669"/>
    <property type="project" value="UniProtKB-KW"/>
</dbReference>
<reference evidence="1 3" key="1">
    <citation type="journal article" date="2014" name="BMC Genomics">
        <title>Genome sequence of Anopheles sinensis provides insight into genetics basis of mosquito competence for malaria parasites.</title>
        <authorList>
            <person name="Zhou D."/>
            <person name="Zhang D."/>
            <person name="Ding G."/>
            <person name="Shi L."/>
            <person name="Hou Q."/>
            <person name="Ye Y."/>
            <person name="Xu Y."/>
            <person name="Zhou H."/>
            <person name="Xiong C."/>
            <person name="Li S."/>
            <person name="Yu J."/>
            <person name="Hong S."/>
            <person name="Yu X."/>
            <person name="Zou P."/>
            <person name="Chen C."/>
            <person name="Chang X."/>
            <person name="Wang W."/>
            <person name="Lv Y."/>
            <person name="Sun Y."/>
            <person name="Ma L."/>
            <person name="Shen B."/>
            <person name="Zhu C."/>
        </authorList>
    </citation>
    <scope>NUCLEOTIDE SEQUENCE [LARGE SCALE GENOMIC DNA]</scope>
</reference>
<accession>A0A084VAB7</accession>
<dbReference type="Proteomes" id="UP000030765">
    <property type="component" value="Unassembled WGS sequence"/>
</dbReference>
<name>A0A084VAB7_ANOSI</name>
<keyword evidence="3" id="KW-1185">Reference proteome</keyword>
<organism evidence="1">
    <name type="scientific">Anopheles sinensis</name>
    <name type="common">Mosquito</name>
    <dbReference type="NCBI Taxonomy" id="74873"/>
    <lineage>
        <taxon>Eukaryota</taxon>
        <taxon>Metazoa</taxon>
        <taxon>Ecdysozoa</taxon>
        <taxon>Arthropoda</taxon>
        <taxon>Hexapoda</taxon>
        <taxon>Insecta</taxon>
        <taxon>Pterygota</taxon>
        <taxon>Neoptera</taxon>
        <taxon>Endopterygota</taxon>
        <taxon>Diptera</taxon>
        <taxon>Nematocera</taxon>
        <taxon>Culicoidea</taxon>
        <taxon>Culicidae</taxon>
        <taxon>Anophelinae</taxon>
        <taxon>Anopheles</taxon>
    </lineage>
</organism>
<sequence>MERQVKAAKGHLTLAIDFTNRLTAISASWQTFPVSSDANVNKPTMHRLESLRPIGFGSFAQAPPGTRRVLAWSKSTTFDAKEDPSEVFASNSNNVGTGLKGPKLFYIVRNGPLPTKL</sequence>